<dbReference type="OMA" id="SEESHMF"/>
<accession>A0A0D2PF56</accession>
<dbReference type="Gene3D" id="3.80.10.10">
    <property type="entry name" value="Ribonuclease Inhibitor"/>
    <property type="match status" value="2"/>
</dbReference>
<gene>
    <name evidence="4" type="ORF">HYPSUDRAFT_131786</name>
</gene>
<evidence type="ECO:0000313" key="5">
    <source>
        <dbReference type="Proteomes" id="UP000054270"/>
    </source>
</evidence>
<dbReference type="AlphaFoldDB" id="A0A0D2PF56"/>
<evidence type="ECO:0000256" key="1">
    <source>
        <dbReference type="ARBA" id="ARBA00022614"/>
    </source>
</evidence>
<dbReference type="SUPFAM" id="SSF52047">
    <property type="entry name" value="RNI-like"/>
    <property type="match status" value="1"/>
</dbReference>
<evidence type="ECO:0000259" key="3">
    <source>
        <dbReference type="PROSITE" id="PS50245"/>
    </source>
</evidence>
<dbReference type="PROSITE" id="PS00845">
    <property type="entry name" value="CAP_GLY_1"/>
    <property type="match status" value="1"/>
</dbReference>
<dbReference type="InterPro" id="IPR000938">
    <property type="entry name" value="CAP-Gly_domain"/>
</dbReference>
<dbReference type="Gene3D" id="2.30.30.190">
    <property type="entry name" value="CAP Gly-rich-like domain"/>
    <property type="match status" value="1"/>
</dbReference>
<feature type="domain" description="CAP-Gly" evidence="3">
    <location>
        <begin position="23"/>
        <end position="67"/>
    </location>
</feature>
<dbReference type="PROSITE" id="PS50245">
    <property type="entry name" value="CAP_GLY_2"/>
    <property type="match status" value="1"/>
</dbReference>
<dbReference type="SUPFAM" id="SSF74924">
    <property type="entry name" value="Cap-Gly domain"/>
    <property type="match status" value="1"/>
</dbReference>
<dbReference type="InterPro" id="IPR032675">
    <property type="entry name" value="LRR_dom_sf"/>
</dbReference>
<evidence type="ECO:0000256" key="2">
    <source>
        <dbReference type="ARBA" id="ARBA00022737"/>
    </source>
</evidence>
<dbReference type="SMART" id="SM01052">
    <property type="entry name" value="CAP_GLY"/>
    <property type="match status" value="1"/>
</dbReference>
<dbReference type="InterPro" id="IPR050836">
    <property type="entry name" value="SDS22/Internalin_LRR"/>
</dbReference>
<reference evidence="5" key="1">
    <citation type="submission" date="2014-04" db="EMBL/GenBank/DDBJ databases">
        <title>Evolutionary Origins and Diversification of the Mycorrhizal Mutualists.</title>
        <authorList>
            <consortium name="DOE Joint Genome Institute"/>
            <consortium name="Mycorrhizal Genomics Consortium"/>
            <person name="Kohler A."/>
            <person name="Kuo A."/>
            <person name="Nagy L.G."/>
            <person name="Floudas D."/>
            <person name="Copeland A."/>
            <person name="Barry K.W."/>
            <person name="Cichocki N."/>
            <person name="Veneault-Fourrey C."/>
            <person name="LaButti K."/>
            <person name="Lindquist E.A."/>
            <person name="Lipzen A."/>
            <person name="Lundell T."/>
            <person name="Morin E."/>
            <person name="Murat C."/>
            <person name="Riley R."/>
            <person name="Ohm R."/>
            <person name="Sun H."/>
            <person name="Tunlid A."/>
            <person name="Henrissat B."/>
            <person name="Grigoriev I.V."/>
            <person name="Hibbett D.S."/>
            <person name="Martin F."/>
        </authorList>
    </citation>
    <scope>NUCLEOTIDE SEQUENCE [LARGE SCALE GENOMIC DNA]</scope>
    <source>
        <strain evidence="5">FD-334 SS-4</strain>
    </source>
</reference>
<organism evidence="4 5">
    <name type="scientific">Hypholoma sublateritium (strain FD-334 SS-4)</name>
    <dbReference type="NCBI Taxonomy" id="945553"/>
    <lineage>
        <taxon>Eukaryota</taxon>
        <taxon>Fungi</taxon>
        <taxon>Dikarya</taxon>
        <taxon>Basidiomycota</taxon>
        <taxon>Agaricomycotina</taxon>
        <taxon>Agaricomycetes</taxon>
        <taxon>Agaricomycetidae</taxon>
        <taxon>Agaricales</taxon>
        <taxon>Agaricineae</taxon>
        <taxon>Strophariaceae</taxon>
        <taxon>Hypholoma</taxon>
    </lineage>
</organism>
<evidence type="ECO:0000313" key="4">
    <source>
        <dbReference type="EMBL" id="KJA27161.1"/>
    </source>
</evidence>
<dbReference type="OrthoDB" id="5273213at2759"/>
<name>A0A0D2PF56_HYPSF</name>
<dbReference type="PANTHER" id="PTHR46652:SF3">
    <property type="entry name" value="LEUCINE-RICH REPEAT-CONTAINING PROTEIN 9"/>
    <property type="match status" value="1"/>
</dbReference>
<dbReference type="STRING" id="945553.A0A0D2PF56"/>
<keyword evidence="5" id="KW-1185">Reference proteome</keyword>
<protein>
    <recommendedName>
        <fullName evidence="3">CAP-Gly domain-containing protein</fullName>
    </recommendedName>
</protein>
<proteinExistence type="predicted"/>
<dbReference type="InterPro" id="IPR036859">
    <property type="entry name" value="CAP-Gly_dom_sf"/>
</dbReference>
<dbReference type="PANTHER" id="PTHR46652">
    <property type="entry name" value="LEUCINE-RICH REPEAT AND IQ DOMAIN-CONTAINING PROTEIN 1-RELATED"/>
    <property type="match status" value="1"/>
</dbReference>
<keyword evidence="2" id="KW-0677">Repeat</keyword>
<dbReference type="Proteomes" id="UP000054270">
    <property type="component" value="Unassembled WGS sequence"/>
</dbReference>
<dbReference type="Pfam" id="PF01302">
    <property type="entry name" value="CAP_GLY"/>
    <property type="match status" value="1"/>
</dbReference>
<keyword evidence="1" id="KW-0433">Leucine-rich repeat</keyword>
<sequence length="529" mass="59122">MQSTLLGTRISLNGHVGTVKYLGPVASTPGLWLGVDWDSADRGKNDGSKDGKQYFTCRYKTSGSFIRQTPHILYGVSFLDALSAKYIETLHGSQSQETVTLGSSQGAIRVEAVSLDKIREKFARLDRLREVSLENANVVKGDSPGSISDTCPNIRGLDLSQNLFVRWETVAQITQELPLLQRLSLNRNRLQPPDGPAPLENAFLGLTEIQLNDTLMTWGDMQTITPLMPKLQAIEMGYNQLTLLGSDKFLTVPNSTVLFINLDSNSLSDWAHVWTSLKSYECLQRVVLTGNCMANIPFPGAPSECLPALKYLSLSDNRVSAWSAIDALSCWFPALESLTIAGNPLVTTDLETGNQTRPLLIARIPSLRTLDGAAITSRERSDSELFYLSAIMQEGVASDDARAKSHYHWNNLCEKYGRPDEIKVQKPQNKLGNQLLDLELYQYDEQQGSTQAEISHTPEAILRVLPNMTLRVLRLKICKVLKRDPRTTTVMFWLRMTHGNLARLDNEQDSRDLDWLGLENNSHIIYRIT</sequence>
<dbReference type="EMBL" id="KN817525">
    <property type="protein sequence ID" value="KJA27161.1"/>
    <property type="molecule type" value="Genomic_DNA"/>
</dbReference>